<evidence type="ECO:0000256" key="4">
    <source>
        <dbReference type="ARBA" id="ARBA00022989"/>
    </source>
</evidence>
<comment type="subcellular location">
    <subcellularLocation>
        <location evidence="1">Membrane</location>
        <topology evidence="1">Multi-pass membrane protein</topology>
    </subcellularLocation>
</comment>
<accession>A0AAV8GZT7</accession>
<comment type="caution">
    <text evidence="8">The sequence shown here is derived from an EMBL/GenBank/DDBJ whole genome shotgun (WGS) entry which is preliminary data.</text>
</comment>
<organism evidence="8 9">
    <name type="scientific">Rhynchospora pubera</name>
    <dbReference type="NCBI Taxonomy" id="906938"/>
    <lineage>
        <taxon>Eukaryota</taxon>
        <taxon>Viridiplantae</taxon>
        <taxon>Streptophyta</taxon>
        <taxon>Embryophyta</taxon>
        <taxon>Tracheophyta</taxon>
        <taxon>Spermatophyta</taxon>
        <taxon>Magnoliopsida</taxon>
        <taxon>Liliopsida</taxon>
        <taxon>Poales</taxon>
        <taxon>Cyperaceae</taxon>
        <taxon>Cyperoideae</taxon>
        <taxon>Rhynchosporeae</taxon>
        <taxon>Rhynchospora</taxon>
    </lineage>
</organism>
<reference evidence="8" key="1">
    <citation type="submission" date="2022-08" db="EMBL/GenBank/DDBJ databases">
        <authorList>
            <person name="Marques A."/>
        </authorList>
    </citation>
    <scope>NUCLEOTIDE SEQUENCE</scope>
    <source>
        <strain evidence="8">RhyPub2mFocal</strain>
        <tissue evidence="8">Leaves</tissue>
    </source>
</reference>
<evidence type="ECO:0000256" key="3">
    <source>
        <dbReference type="ARBA" id="ARBA00022692"/>
    </source>
</evidence>
<dbReference type="Pfam" id="PF05078">
    <property type="entry name" value="DUF679"/>
    <property type="match status" value="1"/>
</dbReference>
<gene>
    <name evidence="8" type="ORF">LUZ62_020829</name>
</gene>
<evidence type="ECO:0000256" key="2">
    <source>
        <dbReference type="ARBA" id="ARBA00008707"/>
    </source>
</evidence>
<feature type="transmembrane region" description="Helical" evidence="7">
    <location>
        <begin position="75"/>
        <end position="97"/>
    </location>
</feature>
<dbReference type="GO" id="GO:0005737">
    <property type="term" value="C:cytoplasm"/>
    <property type="evidence" value="ECO:0007669"/>
    <property type="project" value="UniProtKB-ARBA"/>
</dbReference>
<protein>
    <submittedName>
        <fullName evidence="8">Uncharacterized protein</fullName>
    </submittedName>
</protein>
<dbReference type="Proteomes" id="UP001140206">
    <property type="component" value="Chromosome 1"/>
</dbReference>
<dbReference type="GO" id="GO:0010256">
    <property type="term" value="P:endomembrane system organization"/>
    <property type="evidence" value="ECO:0007669"/>
    <property type="project" value="TreeGrafter"/>
</dbReference>
<name>A0AAV8GZT7_9POAL</name>
<dbReference type="PANTHER" id="PTHR31621">
    <property type="entry name" value="PROTEIN DMP3"/>
    <property type="match status" value="1"/>
</dbReference>
<evidence type="ECO:0000256" key="5">
    <source>
        <dbReference type="ARBA" id="ARBA00023136"/>
    </source>
</evidence>
<dbReference type="EMBL" id="JAMFTS010000001">
    <property type="protein sequence ID" value="KAJ4808263.1"/>
    <property type="molecule type" value="Genomic_DNA"/>
</dbReference>
<feature type="region of interest" description="Disordered" evidence="6">
    <location>
        <begin position="1"/>
        <end position="33"/>
    </location>
</feature>
<keyword evidence="5 7" id="KW-0472">Membrane</keyword>
<evidence type="ECO:0000256" key="6">
    <source>
        <dbReference type="SAM" id="MobiDB-lite"/>
    </source>
</evidence>
<feature type="transmembrane region" description="Helical" evidence="7">
    <location>
        <begin position="176"/>
        <end position="195"/>
    </location>
</feature>
<proteinExistence type="inferred from homology"/>
<evidence type="ECO:0000313" key="8">
    <source>
        <dbReference type="EMBL" id="KAJ4808263.1"/>
    </source>
</evidence>
<feature type="transmembrane region" description="Helical" evidence="7">
    <location>
        <begin position="140"/>
        <end position="156"/>
    </location>
</feature>
<keyword evidence="4 7" id="KW-1133">Transmembrane helix</keyword>
<dbReference type="PANTHER" id="PTHR31621:SF3">
    <property type="entry name" value="OS06G0352200 PROTEIN"/>
    <property type="match status" value="1"/>
</dbReference>
<evidence type="ECO:0000256" key="1">
    <source>
        <dbReference type="ARBA" id="ARBA00004141"/>
    </source>
</evidence>
<dbReference type="AlphaFoldDB" id="A0AAV8GZT7"/>
<evidence type="ECO:0000313" key="9">
    <source>
        <dbReference type="Proteomes" id="UP001140206"/>
    </source>
</evidence>
<dbReference type="GO" id="GO:0016020">
    <property type="term" value="C:membrane"/>
    <property type="evidence" value="ECO:0007669"/>
    <property type="project" value="UniProtKB-SubCell"/>
</dbReference>
<sequence length="213" mass="23457">MESRDEESVQETEQPLLHDNGGDEGDGHRRASRLEKAVSEGGRGAAVLAKHLPTGSALMFEVLVPITTARGKCQYITRIETICLIAICAILSIILAFTDSFRDSRGKLRYGIATFTGIFVFDRTQPPPDQNKYRITATDFLHAFTALIIFLAVVLYNKEVNECFFSEITDEYTLQIFAAAPILVGILGCILFVCYPSTRHGFGFPIGGLASEE</sequence>
<dbReference type="InterPro" id="IPR007770">
    <property type="entry name" value="DMP"/>
</dbReference>
<comment type="similarity">
    <text evidence="2">Belongs to the plant DMP1 protein family.</text>
</comment>
<keyword evidence="3 7" id="KW-0812">Transmembrane</keyword>
<evidence type="ECO:0000256" key="7">
    <source>
        <dbReference type="SAM" id="Phobius"/>
    </source>
</evidence>
<keyword evidence="9" id="KW-1185">Reference proteome</keyword>